<evidence type="ECO:0000313" key="2">
    <source>
        <dbReference type="Proteomes" id="UP001420932"/>
    </source>
</evidence>
<name>A0AAP0EWE0_9MAGN</name>
<keyword evidence="2" id="KW-1185">Reference proteome</keyword>
<organism evidence="1 2">
    <name type="scientific">Stephania yunnanensis</name>
    <dbReference type="NCBI Taxonomy" id="152371"/>
    <lineage>
        <taxon>Eukaryota</taxon>
        <taxon>Viridiplantae</taxon>
        <taxon>Streptophyta</taxon>
        <taxon>Embryophyta</taxon>
        <taxon>Tracheophyta</taxon>
        <taxon>Spermatophyta</taxon>
        <taxon>Magnoliopsida</taxon>
        <taxon>Ranunculales</taxon>
        <taxon>Menispermaceae</taxon>
        <taxon>Menispermoideae</taxon>
        <taxon>Cissampelideae</taxon>
        <taxon>Stephania</taxon>
    </lineage>
</organism>
<comment type="caution">
    <text evidence="1">The sequence shown here is derived from an EMBL/GenBank/DDBJ whole genome shotgun (WGS) entry which is preliminary data.</text>
</comment>
<sequence length="83" mass="9631">MPQFSVQTQIDIIIAAFALHNYIRKNAQDDDLFNIVAQQPDDVPLDELPDVIDDDINHGSYRETSLEMKNIRNNIASQLWMMR</sequence>
<reference evidence="1 2" key="1">
    <citation type="submission" date="2024-01" db="EMBL/GenBank/DDBJ databases">
        <title>Genome assemblies of Stephania.</title>
        <authorList>
            <person name="Yang L."/>
        </authorList>
    </citation>
    <scope>NUCLEOTIDE SEQUENCE [LARGE SCALE GENOMIC DNA]</scope>
    <source>
        <strain evidence="1">YNDBR</strain>
        <tissue evidence="1">Leaf</tissue>
    </source>
</reference>
<protein>
    <recommendedName>
        <fullName evidence="3">DDE Tnp4 domain-containing protein</fullName>
    </recommendedName>
</protein>
<dbReference type="EMBL" id="JBBNAF010000011">
    <property type="protein sequence ID" value="KAK9098072.1"/>
    <property type="molecule type" value="Genomic_DNA"/>
</dbReference>
<evidence type="ECO:0008006" key="3">
    <source>
        <dbReference type="Google" id="ProtNLM"/>
    </source>
</evidence>
<dbReference type="AlphaFoldDB" id="A0AAP0EWE0"/>
<dbReference type="Proteomes" id="UP001420932">
    <property type="component" value="Unassembled WGS sequence"/>
</dbReference>
<evidence type="ECO:0000313" key="1">
    <source>
        <dbReference type="EMBL" id="KAK9098072.1"/>
    </source>
</evidence>
<accession>A0AAP0EWE0</accession>
<gene>
    <name evidence="1" type="ORF">Syun_025117</name>
</gene>
<proteinExistence type="predicted"/>